<dbReference type="NCBIfam" id="TIGR00214">
    <property type="entry name" value="lipB"/>
    <property type="match status" value="1"/>
</dbReference>
<comment type="similarity">
    <text evidence="5 6">Belongs to the LipB family.</text>
</comment>
<dbReference type="PROSITE" id="PS01313">
    <property type="entry name" value="LIPB"/>
    <property type="match status" value="1"/>
</dbReference>
<name>A0A1L7RJI8_9ACTO</name>
<evidence type="ECO:0000313" key="11">
    <source>
        <dbReference type="EMBL" id="CED91109.1"/>
    </source>
</evidence>
<protein>
    <recommendedName>
        <fullName evidence="5 6">Octanoyltransferase</fullName>
        <ecNumber evidence="5 6">2.3.1.181</ecNumber>
    </recommendedName>
    <alternativeName>
        <fullName evidence="5">Lipoate-protein ligase B</fullName>
    </alternativeName>
    <alternativeName>
        <fullName evidence="5">Lipoyl/octanoyl transferase</fullName>
    </alternativeName>
    <alternativeName>
        <fullName evidence="5">Octanoyl-[acyl-carrier-protein]-protein N-octanoyltransferase</fullName>
    </alternativeName>
</protein>
<keyword evidence="3 5" id="KW-0012">Acyltransferase</keyword>
<dbReference type="GO" id="GO:0009249">
    <property type="term" value="P:protein lipoylation"/>
    <property type="evidence" value="ECO:0007669"/>
    <property type="project" value="InterPro"/>
</dbReference>
<feature type="binding site" evidence="5 8">
    <location>
        <begin position="156"/>
        <end position="158"/>
    </location>
    <ligand>
        <name>substrate</name>
    </ligand>
</feature>
<feature type="binding site" evidence="5 8">
    <location>
        <begin position="169"/>
        <end position="171"/>
    </location>
    <ligand>
        <name>substrate</name>
    </ligand>
</feature>
<proteinExistence type="inferred from homology"/>
<feature type="binding site" evidence="5 8">
    <location>
        <begin position="79"/>
        <end position="86"/>
    </location>
    <ligand>
        <name>substrate</name>
    </ligand>
</feature>
<keyword evidence="2 5" id="KW-0808">Transferase</keyword>
<evidence type="ECO:0000259" key="10">
    <source>
        <dbReference type="PROSITE" id="PS51733"/>
    </source>
</evidence>
<evidence type="ECO:0000256" key="3">
    <source>
        <dbReference type="ARBA" id="ARBA00023315"/>
    </source>
</evidence>
<keyword evidence="5" id="KW-0963">Cytoplasm</keyword>
<evidence type="ECO:0000256" key="1">
    <source>
        <dbReference type="ARBA" id="ARBA00004821"/>
    </source>
</evidence>
<comment type="catalytic activity">
    <reaction evidence="5 6">
        <text>octanoyl-[ACP] + L-lysyl-[protein] = N(6)-octanoyl-L-lysyl-[protein] + holo-[ACP] + H(+)</text>
        <dbReference type="Rhea" id="RHEA:17665"/>
        <dbReference type="Rhea" id="RHEA-COMP:9636"/>
        <dbReference type="Rhea" id="RHEA-COMP:9685"/>
        <dbReference type="Rhea" id="RHEA-COMP:9752"/>
        <dbReference type="Rhea" id="RHEA-COMP:9928"/>
        <dbReference type="ChEBI" id="CHEBI:15378"/>
        <dbReference type="ChEBI" id="CHEBI:29969"/>
        <dbReference type="ChEBI" id="CHEBI:64479"/>
        <dbReference type="ChEBI" id="CHEBI:78463"/>
        <dbReference type="ChEBI" id="CHEBI:78809"/>
        <dbReference type="EC" id="2.3.1.181"/>
    </reaction>
</comment>
<dbReference type="Gene3D" id="3.30.930.10">
    <property type="entry name" value="Bira Bifunctional Protein, Domain 2"/>
    <property type="match status" value="1"/>
</dbReference>
<dbReference type="PROSITE" id="PS51733">
    <property type="entry name" value="BPL_LPL_CATALYTIC"/>
    <property type="match status" value="1"/>
</dbReference>
<feature type="active site" description="Acyl-thioester intermediate" evidence="5 7">
    <location>
        <position position="189"/>
    </location>
</feature>
<dbReference type="CDD" id="cd16444">
    <property type="entry name" value="LipB"/>
    <property type="match status" value="1"/>
</dbReference>
<accession>A0A1L7RJI8</accession>
<feature type="domain" description="BPL/LPL catalytic" evidence="10">
    <location>
        <begin position="35"/>
        <end position="228"/>
    </location>
</feature>
<dbReference type="UniPathway" id="UPA00538">
    <property type="reaction ID" value="UER00592"/>
</dbReference>
<evidence type="ECO:0000256" key="5">
    <source>
        <dbReference type="HAMAP-Rule" id="MF_00013"/>
    </source>
</evidence>
<comment type="pathway">
    <text evidence="1 5 6">Protein modification; protein lipoylation via endogenous pathway; protein N(6)-(lipoyl)lysine from octanoyl-[acyl-carrier-protein]: step 1/2.</text>
</comment>
<dbReference type="InterPro" id="IPR045864">
    <property type="entry name" value="aa-tRNA-synth_II/BPL/LPL"/>
</dbReference>
<evidence type="ECO:0000256" key="9">
    <source>
        <dbReference type="PIRSR" id="PIRSR016262-3"/>
    </source>
</evidence>
<comment type="function">
    <text evidence="4 5 6">Catalyzes the transfer of endogenously produced octanoic acid from octanoyl-acyl-carrier-protein onto the lipoyl domains of lipoate-dependent enzymes. Lipoyl-ACP can also act as a substrate although octanoyl-ACP is likely to be the physiological substrate.</text>
</comment>
<comment type="miscellaneous">
    <text evidence="5">In the reaction, the free carboxyl group of octanoic acid is attached via an amide linkage to the epsilon-amino group of a specific lysine residue of lipoyl domains of lipoate-dependent enzymes.</text>
</comment>
<dbReference type="EMBL" id="LK995496">
    <property type="protein sequence ID" value="CED91109.1"/>
    <property type="molecule type" value="Genomic_DNA"/>
</dbReference>
<dbReference type="InterPro" id="IPR000544">
    <property type="entry name" value="Octanoyltransferase"/>
</dbReference>
<dbReference type="SUPFAM" id="SSF55681">
    <property type="entry name" value="Class II aaRS and biotin synthetases"/>
    <property type="match status" value="1"/>
</dbReference>
<dbReference type="InterPro" id="IPR004143">
    <property type="entry name" value="BPL_LPL_catalytic"/>
</dbReference>
<dbReference type="PANTHER" id="PTHR10993">
    <property type="entry name" value="OCTANOYLTRANSFERASE"/>
    <property type="match status" value="1"/>
</dbReference>
<dbReference type="GO" id="GO:0033819">
    <property type="term" value="F:lipoyl(octanoyl) transferase activity"/>
    <property type="evidence" value="ECO:0007669"/>
    <property type="project" value="UniProtKB-EC"/>
</dbReference>
<evidence type="ECO:0000256" key="4">
    <source>
        <dbReference type="ARBA" id="ARBA00024732"/>
    </source>
</evidence>
<comment type="subcellular location">
    <subcellularLocation>
        <location evidence="5">Cytoplasm</location>
    </subcellularLocation>
</comment>
<gene>
    <name evidence="5" type="primary">lipB</name>
    <name evidence="11" type="ORF">AAM4_1277</name>
</gene>
<dbReference type="NCBIfam" id="NF010925">
    <property type="entry name" value="PRK14345.1"/>
    <property type="match status" value="1"/>
</dbReference>
<evidence type="ECO:0000256" key="6">
    <source>
        <dbReference type="PIRNR" id="PIRNR016262"/>
    </source>
</evidence>
<dbReference type="InterPro" id="IPR020605">
    <property type="entry name" value="Octanoyltransferase_CS"/>
</dbReference>
<dbReference type="Pfam" id="PF21948">
    <property type="entry name" value="LplA-B_cat"/>
    <property type="match status" value="1"/>
</dbReference>
<sequence>MHGLERVDVGLGTRLVPFDEGWALQRAVHADVAAGRRSATVLLLEHESVYTVGRRTHSWERPAGPLAGPERVPVVDVDRGGKVTWHGPGQLTVYPIIRLVEPIDVIKYVRALEAAVMDVCADYGVTTMRVAGRSGVWVPPGPQSGHGEARERKVCALGVRVARGTTMHGIGLNVDPDLAAFDLDRIIPCGITDAGVTSLTAATGIHYTAAELADPVMAALETHLTPLMADA</sequence>
<dbReference type="AlphaFoldDB" id="A0A1L7RJI8"/>
<evidence type="ECO:0000256" key="8">
    <source>
        <dbReference type="PIRSR" id="PIRSR016262-2"/>
    </source>
</evidence>
<reference evidence="11" key="1">
    <citation type="submission" date="2014-07" db="EMBL/GenBank/DDBJ databases">
        <authorList>
            <person name="Zhang J.E."/>
            <person name="Yang H."/>
            <person name="Guo J."/>
            <person name="Deng Z."/>
            <person name="Luo H."/>
            <person name="Luo M."/>
            <person name="Zhao B."/>
        </authorList>
    </citation>
    <scope>NUCLEOTIDE SEQUENCE</scope>
    <source>
        <strain evidence="11">AM4</strain>
    </source>
</reference>
<evidence type="ECO:0000256" key="7">
    <source>
        <dbReference type="PIRSR" id="PIRSR016262-1"/>
    </source>
</evidence>
<dbReference type="PANTHER" id="PTHR10993:SF7">
    <property type="entry name" value="LIPOYLTRANSFERASE 2, MITOCHONDRIAL-RELATED"/>
    <property type="match status" value="1"/>
</dbReference>
<feature type="site" description="Lowers pKa of active site Cys" evidence="5 9">
    <location>
        <position position="153"/>
    </location>
</feature>
<dbReference type="HAMAP" id="MF_00013">
    <property type="entry name" value="LipB"/>
    <property type="match status" value="1"/>
</dbReference>
<dbReference type="PIRSF" id="PIRSF016262">
    <property type="entry name" value="LPLase"/>
    <property type="match status" value="1"/>
</dbReference>
<dbReference type="GO" id="GO:0005737">
    <property type="term" value="C:cytoplasm"/>
    <property type="evidence" value="ECO:0007669"/>
    <property type="project" value="UniProtKB-SubCell"/>
</dbReference>
<organism evidence="11">
    <name type="scientific">Actinomyces succiniciruminis</name>
    <dbReference type="NCBI Taxonomy" id="1522002"/>
    <lineage>
        <taxon>Bacteria</taxon>
        <taxon>Bacillati</taxon>
        <taxon>Actinomycetota</taxon>
        <taxon>Actinomycetes</taxon>
        <taxon>Actinomycetales</taxon>
        <taxon>Actinomycetaceae</taxon>
        <taxon>Actinomyces</taxon>
    </lineage>
</organism>
<evidence type="ECO:0000256" key="2">
    <source>
        <dbReference type="ARBA" id="ARBA00022679"/>
    </source>
</evidence>
<dbReference type="EC" id="2.3.1.181" evidence="5 6"/>